<feature type="compositionally biased region" description="Low complexity" evidence="4">
    <location>
        <begin position="20"/>
        <end position="35"/>
    </location>
</feature>
<dbReference type="AlphaFoldDB" id="A0AA88U236"/>
<dbReference type="Proteomes" id="UP001187343">
    <property type="component" value="Unassembled WGS sequence"/>
</dbReference>
<keyword evidence="7" id="KW-1185">Reference proteome</keyword>
<dbReference type="GO" id="GO:0005576">
    <property type="term" value="C:extracellular region"/>
    <property type="evidence" value="ECO:0007669"/>
    <property type="project" value="UniProtKB-SubCell"/>
</dbReference>
<feature type="domain" description="C1q" evidence="5">
    <location>
        <begin position="73"/>
        <end position="210"/>
    </location>
</feature>
<dbReference type="InterPro" id="IPR008983">
    <property type="entry name" value="Tumour_necrosis_fac-like_dom"/>
</dbReference>
<evidence type="ECO:0000313" key="6">
    <source>
        <dbReference type="EMBL" id="KAK2905503.1"/>
    </source>
</evidence>
<dbReference type="Pfam" id="PF00386">
    <property type="entry name" value="C1q"/>
    <property type="match status" value="1"/>
</dbReference>
<reference evidence="6" key="1">
    <citation type="submission" date="2023-08" db="EMBL/GenBank/DDBJ databases">
        <title>Chromosome-level Genome Assembly of mud carp (Cirrhinus molitorella).</title>
        <authorList>
            <person name="Liu H."/>
        </authorList>
    </citation>
    <scope>NUCLEOTIDE SEQUENCE</scope>
    <source>
        <strain evidence="6">Prfri</strain>
        <tissue evidence="6">Muscle</tissue>
    </source>
</reference>
<protein>
    <recommendedName>
        <fullName evidence="5">C1q domain-containing protein</fullName>
    </recommendedName>
</protein>
<dbReference type="SUPFAM" id="SSF49842">
    <property type="entry name" value="TNF-like"/>
    <property type="match status" value="1"/>
</dbReference>
<dbReference type="PANTHER" id="PTHR22923:SF102">
    <property type="entry name" value="CEREBELLIN 13-RELATED"/>
    <property type="match status" value="1"/>
</dbReference>
<comment type="caution">
    <text evidence="6">The sequence shown here is derived from an EMBL/GenBank/DDBJ whole genome shotgun (WGS) entry which is preliminary data.</text>
</comment>
<organism evidence="6 7">
    <name type="scientific">Cirrhinus molitorella</name>
    <name type="common">mud carp</name>
    <dbReference type="NCBI Taxonomy" id="172907"/>
    <lineage>
        <taxon>Eukaryota</taxon>
        <taxon>Metazoa</taxon>
        <taxon>Chordata</taxon>
        <taxon>Craniata</taxon>
        <taxon>Vertebrata</taxon>
        <taxon>Euteleostomi</taxon>
        <taxon>Actinopterygii</taxon>
        <taxon>Neopterygii</taxon>
        <taxon>Teleostei</taxon>
        <taxon>Ostariophysi</taxon>
        <taxon>Cypriniformes</taxon>
        <taxon>Cyprinidae</taxon>
        <taxon>Labeoninae</taxon>
        <taxon>Labeonini</taxon>
        <taxon>Cirrhinus</taxon>
    </lineage>
</organism>
<name>A0AA88U236_9TELE</name>
<dbReference type="PROSITE" id="PS50871">
    <property type="entry name" value="C1Q"/>
    <property type="match status" value="1"/>
</dbReference>
<evidence type="ECO:0000256" key="4">
    <source>
        <dbReference type="SAM" id="MobiDB-lite"/>
    </source>
</evidence>
<evidence type="ECO:0000256" key="2">
    <source>
        <dbReference type="ARBA" id="ARBA00022525"/>
    </source>
</evidence>
<dbReference type="PRINTS" id="PR00007">
    <property type="entry name" value="COMPLEMNTC1Q"/>
</dbReference>
<gene>
    <name evidence="6" type="ORF">Q8A67_007302</name>
</gene>
<proteinExistence type="predicted"/>
<sequence>MTKPKTDKGKKMDKVLNETPAQSPSESAEQAAAASGTSYGVDAEPASILLAIQNMSKTMTDRFDLLESSLASTQATLVSLGNRITEVENAAADYDRRLSLVEQKWLKIQSENISLRIFTAPLKGAYMFKFSVFSFGQSYSTTASIVKNKERIVVAHGNQPQGTLNSSKGVVLILEVGDVVYVRLWSGTRIQDNGNNHNTFSGYLLFPLSG</sequence>
<evidence type="ECO:0000259" key="5">
    <source>
        <dbReference type="PROSITE" id="PS50871"/>
    </source>
</evidence>
<dbReference type="Gene3D" id="2.60.120.40">
    <property type="match status" value="1"/>
</dbReference>
<evidence type="ECO:0000313" key="7">
    <source>
        <dbReference type="Proteomes" id="UP001187343"/>
    </source>
</evidence>
<evidence type="ECO:0000256" key="3">
    <source>
        <dbReference type="ARBA" id="ARBA00022729"/>
    </source>
</evidence>
<dbReference type="InterPro" id="IPR050822">
    <property type="entry name" value="Cerebellin_Synaptic_Org"/>
</dbReference>
<dbReference type="PANTHER" id="PTHR22923">
    <property type="entry name" value="CEREBELLIN-RELATED"/>
    <property type="match status" value="1"/>
</dbReference>
<dbReference type="SMART" id="SM00110">
    <property type="entry name" value="C1Q"/>
    <property type="match status" value="1"/>
</dbReference>
<accession>A0AA88U236</accession>
<keyword evidence="2" id="KW-0964">Secreted</keyword>
<dbReference type="EMBL" id="JAUYZG010000006">
    <property type="protein sequence ID" value="KAK2905503.1"/>
    <property type="molecule type" value="Genomic_DNA"/>
</dbReference>
<feature type="compositionally biased region" description="Basic and acidic residues" evidence="4">
    <location>
        <begin position="1"/>
        <end position="16"/>
    </location>
</feature>
<feature type="region of interest" description="Disordered" evidence="4">
    <location>
        <begin position="1"/>
        <end position="36"/>
    </location>
</feature>
<dbReference type="InterPro" id="IPR001073">
    <property type="entry name" value="C1q_dom"/>
</dbReference>
<keyword evidence="3" id="KW-0732">Signal</keyword>
<evidence type="ECO:0000256" key="1">
    <source>
        <dbReference type="ARBA" id="ARBA00004613"/>
    </source>
</evidence>
<comment type="subcellular location">
    <subcellularLocation>
        <location evidence="1">Secreted</location>
    </subcellularLocation>
</comment>